<dbReference type="Proteomes" id="UP001305779">
    <property type="component" value="Unassembled WGS sequence"/>
</dbReference>
<dbReference type="Gene3D" id="6.10.140.2220">
    <property type="match status" value="1"/>
</dbReference>
<dbReference type="PROSITE" id="PS01360">
    <property type="entry name" value="ZF_MYND_1"/>
    <property type="match status" value="1"/>
</dbReference>
<dbReference type="PROSITE" id="PS50865">
    <property type="entry name" value="ZF_MYND_2"/>
    <property type="match status" value="1"/>
</dbReference>
<keyword evidence="3" id="KW-0862">Zinc</keyword>
<protein>
    <recommendedName>
        <fullName evidence="6">MYND-type domain-containing protein</fullName>
    </recommendedName>
</protein>
<feature type="domain" description="MYND-type" evidence="6">
    <location>
        <begin position="299"/>
        <end position="340"/>
    </location>
</feature>
<evidence type="ECO:0000259" key="6">
    <source>
        <dbReference type="PROSITE" id="PS50865"/>
    </source>
</evidence>
<evidence type="ECO:0000256" key="3">
    <source>
        <dbReference type="ARBA" id="ARBA00022833"/>
    </source>
</evidence>
<keyword evidence="2 4" id="KW-0863">Zinc-finger</keyword>
<keyword evidence="8" id="KW-1185">Reference proteome</keyword>
<dbReference type="EMBL" id="JAXOVC010000003">
    <property type="protein sequence ID" value="KAK4503563.1"/>
    <property type="molecule type" value="Genomic_DNA"/>
</dbReference>
<evidence type="ECO:0000256" key="4">
    <source>
        <dbReference type="PROSITE-ProRule" id="PRU00134"/>
    </source>
</evidence>
<evidence type="ECO:0000313" key="7">
    <source>
        <dbReference type="EMBL" id="KAK4503563.1"/>
    </source>
</evidence>
<feature type="region of interest" description="Disordered" evidence="5">
    <location>
        <begin position="346"/>
        <end position="371"/>
    </location>
</feature>
<dbReference type="Pfam" id="PF01753">
    <property type="entry name" value="zf-MYND"/>
    <property type="match status" value="1"/>
</dbReference>
<sequence>MAAQRNMFAMLADEDDETSSTSQQQTDDDALTVYTPLTDTHPSDDADDVEAPQDGVLSPEAIQARAEATRHKQMRAFLLGFHENYHGPEEPLGNGIWGAVVQPRGKHAVPDPDNPIEDDTSFRSNIIPVPGSTASYENPDNVWLTPELPAKLGFPIKVTTWPFPYGRGGDLKKYNYFVHTLFTGADASKSSFAKFTREAYTGEALIVRTDGKDMSDQQLEVLLHFINDEFSVAAMQLLDMEEGKEKDKVKKGIAEKYLNPEALHAYWQEYRREMITNGRVWEDAISPVKVTLGEVKPACGRCFSRKAKEKQFLFCEGCEDRFYCSKVCSDRDEKRHSKICFMEDKNGDSGLDSGDSVDTQSSGVCRSDDNV</sequence>
<evidence type="ECO:0000256" key="2">
    <source>
        <dbReference type="ARBA" id="ARBA00022771"/>
    </source>
</evidence>
<proteinExistence type="predicted"/>
<organism evidence="7 8">
    <name type="scientific">Zasmidium cellare</name>
    <name type="common">Wine cellar mold</name>
    <name type="synonym">Racodium cellare</name>
    <dbReference type="NCBI Taxonomy" id="395010"/>
    <lineage>
        <taxon>Eukaryota</taxon>
        <taxon>Fungi</taxon>
        <taxon>Dikarya</taxon>
        <taxon>Ascomycota</taxon>
        <taxon>Pezizomycotina</taxon>
        <taxon>Dothideomycetes</taxon>
        <taxon>Dothideomycetidae</taxon>
        <taxon>Mycosphaerellales</taxon>
        <taxon>Mycosphaerellaceae</taxon>
        <taxon>Zasmidium</taxon>
    </lineage>
</organism>
<dbReference type="InterPro" id="IPR002893">
    <property type="entry name" value="Znf_MYND"/>
</dbReference>
<evidence type="ECO:0000256" key="5">
    <source>
        <dbReference type="SAM" id="MobiDB-lite"/>
    </source>
</evidence>
<accession>A0ABR0ER39</accession>
<reference evidence="7 8" key="1">
    <citation type="journal article" date="2023" name="G3 (Bethesda)">
        <title>A chromosome-level genome assembly of Zasmidium syzygii isolated from banana leaves.</title>
        <authorList>
            <person name="van Westerhoven A.C."/>
            <person name="Mehrabi R."/>
            <person name="Talebi R."/>
            <person name="Steentjes M.B.F."/>
            <person name="Corcolon B."/>
            <person name="Chong P.A."/>
            <person name="Kema G.H.J."/>
            <person name="Seidl M.F."/>
        </authorList>
    </citation>
    <scope>NUCLEOTIDE SEQUENCE [LARGE SCALE GENOMIC DNA]</scope>
    <source>
        <strain evidence="7 8">P124</strain>
    </source>
</reference>
<evidence type="ECO:0000313" key="8">
    <source>
        <dbReference type="Proteomes" id="UP001305779"/>
    </source>
</evidence>
<gene>
    <name evidence="7" type="ORF">PRZ48_004478</name>
</gene>
<dbReference type="SUPFAM" id="SSF144232">
    <property type="entry name" value="HIT/MYND zinc finger-like"/>
    <property type="match status" value="1"/>
</dbReference>
<comment type="caution">
    <text evidence="7">The sequence shown here is derived from an EMBL/GenBank/DDBJ whole genome shotgun (WGS) entry which is preliminary data.</text>
</comment>
<name>A0ABR0ER39_ZASCE</name>
<keyword evidence="1" id="KW-0479">Metal-binding</keyword>
<feature type="region of interest" description="Disordered" evidence="5">
    <location>
        <begin position="1"/>
        <end position="55"/>
    </location>
</feature>
<evidence type="ECO:0000256" key="1">
    <source>
        <dbReference type="ARBA" id="ARBA00022723"/>
    </source>
</evidence>